<dbReference type="AlphaFoldDB" id="T1I019"/>
<dbReference type="Proteomes" id="UP000015103">
    <property type="component" value="Unassembled WGS sequence"/>
</dbReference>
<dbReference type="VEuPathDB" id="VectorBase:RPRC009639"/>
<dbReference type="EnsemblMetazoa" id="RPRC009639-RA">
    <property type="protein sequence ID" value="RPRC009639-PA"/>
    <property type="gene ID" value="RPRC009639"/>
</dbReference>
<protein>
    <submittedName>
        <fullName evidence="1">Uncharacterized protein</fullName>
    </submittedName>
</protein>
<dbReference type="STRING" id="13249.T1I019"/>
<keyword evidence="2" id="KW-1185">Reference proteome</keyword>
<evidence type="ECO:0000313" key="1">
    <source>
        <dbReference type="EnsemblMetazoa" id="RPRC009639-PA"/>
    </source>
</evidence>
<dbReference type="EMBL" id="ACPB03012610">
    <property type="status" value="NOT_ANNOTATED_CDS"/>
    <property type="molecule type" value="Genomic_DNA"/>
</dbReference>
<name>T1I019_RHOPR</name>
<accession>T1I019</accession>
<reference evidence="1" key="1">
    <citation type="submission" date="2015-05" db="UniProtKB">
        <authorList>
            <consortium name="EnsemblMetazoa"/>
        </authorList>
    </citation>
    <scope>IDENTIFICATION</scope>
</reference>
<dbReference type="HOGENOM" id="CLU_2515447_0_0_1"/>
<evidence type="ECO:0000313" key="2">
    <source>
        <dbReference type="Proteomes" id="UP000015103"/>
    </source>
</evidence>
<sequence>MERLQIAANTILLIGANLLGLTSSYLEDVQQKKAFLDTKQCLEMKLVIEEQSAEQGIFKKFLEADITLQVAGSANFKNTKYNVWI</sequence>
<dbReference type="InParanoid" id="T1I019"/>
<organism evidence="1 2">
    <name type="scientific">Rhodnius prolixus</name>
    <name type="common">Triatomid bug</name>
    <dbReference type="NCBI Taxonomy" id="13249"/>
    <lineage>
        <taxon>Eukaryota</taxon>
        <taxon>Metazoa</taxon>
        <taxon>Ecdysozoa</taxon>
        <taxon>Arthropoda</taxon>
        <taxon>Hexapoda</taxon>
        <taxon>Insecta</taxon>
        <taxon>Pterygota</taxon>
        <taxon>Neoptera</taxon>
        <taxon>Paraneoptera</taxon>
        <taxon>Hemiptera</taxon>
        <taxon>Heteroptera</taxon>
        <taxon>Panheteroptera</taxon>
        <taxon>Cimicomorpha</taxon>
        <taxon>Reduviidae</taxon>
        <taxon>Triatominae</taxon>
        <taxon>Rhodnius</taxon>
    </lineage>
</organism>
<proteinExistence type="predicted"/>